<accession>A0ABS7BQ92</accession>
<dbReference type="InterPro" id="IPR009594">
    <property type="entry name" value="Tscrpt_reg_HTH_AraC_N"/>
</dbReference>
<keyword evidence="2" id="KW-0804">Transcription</keyword>
<dbReference type="Pfam" id="PF06719">
    <property type="entry name" value="AraC_N"/>
    <property type="match status" value="1"/>
</dbReference>
<dbReference type="Gene3D" id="1.10.10.60">
    <property type="entry name" value="Homeodomain-like"/>
    <property type="match status" value="2"/>
</dbReference>
<evidence type="ECO:0000259" key="3">
    <source>
        <dbReference type="PROSITE" id="PS01124"/>
    </source>
</evidence>
<evidence type="ECO:0000256" key="2">
    <source>
        <dbReference type="ARBA" id="ARBA00023163"/>
    </source>
</evidence>
<keyword evidence="1" id="KW-0805">Transcription regulation</keyword>
<proteinExistence type="predicted"/>
<evidence type="ECO:0000313" key="4">
    <source>
        <dbReference type="EMBL" id="MBW6531589.1"/>
    </source>
</evidence>
<dbReference type="RefSeq" id="WP_219748989.1">
    <property type="nucleotide sequence ID" value="NZ_JAHXZN010000004.1"/>
</dbReference>
<name>A0ABS7BQ92_9SPHN</name>
<dbReference type="SUPFAM" id="SSF46689">
    <property type="entry name" value="Homeodomain-like"/>
    <property type="match status" value="2"/>
</dbReference>
<dbReference type="PANTHER" id="PTHR43436:SF1">
    <property type="entry name" value="TRANSCRIPTIONAL REGULATORY PROTEIN"/>
    <property type="match status" value="1"/>
</dbReference>
<dbReference type="PROSITE" id="PS01124">
    <property type="entry name" value="HTH_ARAC_FAMILY_2"/>
    <property type="match status" value="1"/>
</dbReference>
<comment type="caution">
    <text evidence="4">The sequence shown here is derived from an EMBL/GenBank/DDBJ whole genome shotgun (WGS) entry which is preliminary data.</text>
</comment>
<dbReference type="EMBL" id="JAHXZN010000004">
    <property type="protein sequence ID" value="MBW6531589.1"/>
    <property type="molecule type" value="Genomic_DNA"/>
</dbReference>
<feature type="domain" description="HTH araC/xylS-type" evidence="3">
    <location>
        <begin position="191"/>
        <end position="289"/>
    </location>
</feature>
<gene>
    <name evidence="4" type="ORF">KZ820_12665</name>
</gene>
<dbReference type="SMART" id="SM00342">
    <property type="entry name" value="HTH_ARAC"/>
    <property type="match status" value="1"/>
</dbReference>
<dbReference type="InterPro" id="IPR018060">
    <property type="entry name" value="HTH_AraC"/>
</dbReference>
<keyword evidence="5" id="KW-1185">Reference proteome</keyword>
<organism evidence="4 5">
    <name type="scientific">Sphingomonas citri</name>
    <dbReference type="NCBI Taxonomy" id="2862499"/>
    <lineage>
        <taxon>Bacteria</taxon>
        <taxon>Pseudomonadati</taxon>
        <taxon>Pseudomonadota</taxon>
        <taxon>Alphaproteobacteria</taxon>
        <taxon>Sphingomonadales</taxon>
        <taxon>Sphingomonadaceae</taxon>
        <taxon>Sphingomonas</taxon>
    </lineage>
</organism>
<sequence length="296" mass="31483">MTQSEPLARAIARHLPADGTVATAIPGVTLIRASTPTLPMPVVYEPTVCFVAQGRKRALLGTAVYDYEPAHHLIASVGLPVVGAVTAASREAPYLSLQLDLDPRELAELALDHPAPARGDAAAPPGLTLGTTAPALLDAATRLVALLDTPADAAALAPLIRREIHYRLLAAPEGAALRQLARADTRLSQIGRAVRWIRDHYRERCPVDEAAAVATLSRSAFHHHFKAVTGLSPLAFRTRLRLQEARRLMLSEAIEAASAGYRVGYESPSQFSRDYARLFGAPPAADAGRLRAAAAG</sequence>
<protein>
    <submittedName>
        <fullName evidence="4">AraC family transcriptional regulator</fullName>
    </submittedName>
</protein>
<dbReference type="Pfam" id="PF12833">
    <property type="entry name" value="HTH_18"/>
    <property type="match status" value="1"/>
</dbReference>
<evidence type="ECO:0000313" key="5">
    <source>
        <dbReference type="Proteomes" id="UP000759103"/>
    </source>
</evidence>
<reference evidence="4 5" key="1">
    <citation type="submission" date="2021-07" db="EMBL/GenBank/DDBJ databases">
        <title>Sphingomonas sp.</title>
        <authorList>
            <person name="Feng G."/>
            <person name="Li J."/>
            <person name="Pan M."/>
        </authorList>
    </citation>
    <scope>NUCLEOTIDE SEQUENCE [LARGE SCALE GENOMIC DNA]</scope>
    <source>
        <strain evidence="4 5">RRHST34</strain>
    </source>
</reference>
<evidence type="ECO:0000256" key="1">
    <source>
        <dbReference type="ARBA" id="ARBA00023015"/>
    </source>
</evidence>
<dbReference type="Proteomes" id="UP000759103">
    <property type="component" value="Unassembled WGS sequence"/>
</dbReference>
<dbReference type="InterPro" id="IPR009057">
    <property type="entry name" value="Homeodomain-like_sf"/>
</dbReference>
<dbReference type="PANTHER" id="PTHR43436">
    <property type="entry name" value="ARAC-FAMILY TRANSCRIPTIONAL REGULATOR"/>
    <property type="match status" value="1"/>
</dbReference>